<feature type="region of interest" description="Disordered" evidence="1">
    <location>
        <begin position="171"/>
        <end position="208"/>
    </location>
</feature>
<accession>A0AAN6JNV7</accession>
<feature type="compositionally biased region" description="Polar residues" evidence="1">
    <location>
        <begin position="173"/>
        <end position="183"/>
    </location>
</feature>
<sequence length="208" mass="23058">FIKMPVVGNFGRTHRGTPHPAPTPRNNPDSLVDDFNVGGTITNPIQIIDSDDESRIVRVSDSEDDDEAMNEVINSVNAATIAHAAEHIIEGGQHGQPPEYTEPSYRDRVDQWLQAFSVMPPVQRSSSLRVKLGKMCRTVGDGYKVRDSLFGERTGRARNVDDLLGRDDISIRAGSSSAKTNPFSRRHSSNPSRRRRNQDVSHADTNAR</sequence>
<organism evidence="2 3">
    <name type="scientific">Tilletia horrida</name>
    <dbReference type="NCBI Taxonomy" id="155126"/>
    <lineage>
        <taxon>Eukaryota</taxon>
        <taxon>Fungi</taxon>
        <taxon>Dikarya</taxon>
        <taxon>Basidiomycota</taxon>
        <taxon>Ustilaginomycotina</taxon>
        <taxon>Exobasidiomycetes</taxon>
        <taxon>Tilletiales</taxon>
        <taxon>Tilletiaceae</taxon>
        <taxon>Tilletia</taxon>
    </lineage>
</organism>
<evidence type="ECO:0000256" key="1">
    <source>
        <dbReference type="SAM" id="MobiDB-lite"/>
    </source>
</evidence>
<feature type="non-terminal residue" evidence="2">
    <location>
        <position position="1"/>
    </location>
</feature>
<feature type="region of interest" description="Disordered" evidence="1">
    <location>
        <begin position="1"/>
        <end position="29"/>
    </location>
</feature>
<dbReference type="AlphaFoldDB" id="A0AAN6JNV7"/>
<dbReference type="Proteomes" id="UP001176517">
    <property type="component" value="Unassembled WGS sequence"/>
</dbReference>
<feature type="compositionally biased region" description="Basic and acidic residues" evidence="1">
    <location>
        <begin position="197"/>
        <end position="208"/>
    </location>
</feature>
<protein>
    <submittedName>
        <fullName evidence="2">Uncharacterized protein</fullName>
    </submittedName>
</protein>
<proteinExistence type="predicted"/>
<evidence type="ECO:0000313" key="3">
    <source>
        <dbReference type="Proteomes" id="UP001176517"/>
    </source>
</evidence>
<comment type="caution">
    <text evidence="2">The sequence shown here is derived from an EMBL/GenBank/DDBJ whole genome shotgun (WGS) entry which is preliminary data.</text>
</comment>
<evidence type="ECO:0000313" key="2">
    <source>
        <dbReference type="EMBL" id="KAK0541771.1"/>
    </source>
</evidence>
<name>A0AAN6JNV7_9BASI</name>
<reference evidence="2" key="1">
    <citation type="journal article" date="2023" name="PhytoFront">
        <title>Draft Genome Resources of Seven Strains of Tilletia horrida, Causal Agent of Kernel Smut of Rice.</title>
        <authorList>
            <person name="Khanal S."/>
            <person name="Antony Babu S."/>
            <person name="Zhou X.G."/>
        </authorList>
    </citation>
    <scope>NUCLEOTIDE SEQUENCE</scope>
    <source>
        <strain evidence="2">TX6</strain>
    </source>
</reference>
<keyword evidence="3" id="KW-1185">Reference proteome</keyword>
<gene>
    <name evidence="2" type="ORF">OC846_006949</name>
</gene>
<dbReference type="EMBL" id="JAPDMZ010000764">
    <property type="protein sequence ID" value="KAK0541771.1"/>
    <property type="molecule type" value="Genomic_DNA"/>
</dbReference>
<feature type="compositionally biased region" description="Basic residues" evidence="1">
    <location>
        <begin position="184"/>
        <end position="196"/>
    </location>
</feature>